<gene>
    <name evidence="2" type="ORF">HBO38_11770</name>
</gene>
<organism evidence="2 3">
    <name type="scientific">Pseudomonas veronii</name>
    <dbReference type="NCBI Taxonomy" id="76761"/>
    <lineage>
        <taxon>Bacteria</taxon>
        <taxon>Pseudomonadati</taxon>
        <taxon>Pseudomonadota</taxon>
        <taxon>Gammaproteobacteria</taxon>
        <taxon>Pseudomonadales</taxon>
        <taxon>Pseudomonadaceae</taxon>
        <taxon>Pseudomonas</taxon>
    </lineage>
</organism>
<evidence type="ECO:0000313" key="3">
    <source>
        <dbReference type="Proteomes" id="UP000537729"/>
    </source>
</evidence>
<dbReference type="AlphaFoldDB" id="A0A7Y1A4S2"/>
<comment type="caution">
    <text evidence="2">The sequence shown here is derived from an EMBL/GenBank/DDBJ whole genome shotgun (WGS) entry which is preliminary data.</text>
</comment>
<protein>
    <submittedName>
        <fullName evidence="2">Uncharacterized protein</fullName>
    </submittedName>
</protein>
<feature type="transmembrane region" description="Helical" evidence="1">
    <location>
        <begin position="79"/>
        <end position="98"/>
    </location>
</feature>
<feature type="transmembrane region" description="Helical" evidence="1">
    <location>
        <begin position="20"/>
        <end position="41"/>
    </location>
</feature>
<accession>A0A7Y1A4S2</accession>
<evidence type="ECO:0000256" key="1">
    <source>
        <dbReference type="SAM" id="Phobius"/>
    </source>
</evidence>
<keyword evidence="1" id="KW-0472">Membrane</keyword>
<keyword evidence="1" id="KW-1133">Transmembrane helix</keyword>
<feature type="transmembrane region" description="Helical" evidence="1">
    <location>
        <begin position="104"/>
        <end position="121"/>
    </location>
</feature>
<dbReference type="EMBL" id="JAAQWG010000014">
    <property type="protein sequence ID" value="NMY09110.1"/>
    <property type="molecule type" value="Genomic_DNA"/>
</dbReference>
<evidence type="ECO:0000313" key="2">
    <source>
        <dbReference type="EMBL" id="NMY09110.1"/>
    </source>
</evidence>
<reference evidence="2 3" key="1">
    <citation type="journal article" date="2020" name="Front. Microbiol.">
        <title>Genetic Organization of the aprX-lipA2 Operon Affects the Proteolytic Potential of Pseudomonas Species in Milk.</title>
        <authorList>
            <person name="Maier C."/>
            <person name="Huptas C."/>
            <person name="von Neubeck M."/>
            <person name="Scherer S."/>
            <person name="Wenning M."/>
            <person name="Lucking G."/>
        </authorList>
    </citation>
    <scope>NUCLEOTIDE SEQUENCE [LARGE SCALE GENOMIC DNA]</scope>
    <source>
        <strain evidence="2 3">DSM 16272</strain>
    </source>
</reference>
<proteinExistence type="predicted"/>
<name>A0A7Y1A4S2_PSEVE</name>
<feature type="transmembrane region" description="Helical" evidence="1">
    <location>
        <begin position="53"/>
        <end position="72"/>
    </location>
</feature>
<dbReference type="RefSeq" id="WP_169884268.1">
    <property type="nucleotide sequence ID" value="NZ_CP142041.1"/>
</dbReference>
<sequence length="164" mass="18980">MRLLGRKPLIPVRPFLLRYFPVFIGVILAGIFGSSSVVVLVENYYFPSLSNAAAKSAGVLLAWFITHCNFMIAYGRPKWVWGMYGLFIACLLVAVPGFHFSPNPFIYAECFFWPVLGLLLLRSKRHREMRAKCVELRHMRGKVRVAIEKRRKHERAIIRIKKSR</sequence>
<dbReference type="Proteomes" id="UP000537729">
    <property type="component" value="Unassembled WGS sequence"/>
</dbReference>
<keyword evidence="1" id="KW-0812">Transmembrane</keyword>